<feature type="domain" description="Helicase C-terminal" evidence="5">
    <location>
        <begin position="758"/>
        <end position="950"/>
    </location>
</feature>
<dbReference type="InterPro" id="IPR011545">
    <property type="entry name" value="DEAD/DEAH_box_helicase_dom"/>
</dbReference>
<organism evidence="6 7">
    <name type="scientific">Daucus carota subsp. sativus</name>
    <name type="common">Carrot</name>
    <dbReference type="NCBI Taxonomy" id="79200"/>
    <lineage>
        <taxon>Eukaryota</taxon>
        <taxon>Viridiplantae</taxon>
        <taxon>Streptophyta</taxon>
        <taxon>Embryophyta</taxon>
        <taxon>Tracheophyta</taxon>
        <taxon>Spermatophyta</taxon>
        <taxon>Magnoliopsida</taxon>
        <taxon>eudicotyledons</taxon>
        <taxon>Gunneridae</taxon>
        <taxon>Pentapetalae</taxon>
        <taxon>asterids</taxon>
        <taxon>campanulids</taxon>
        <taxon>Apiales</taxon>
        <taxon>Apiaceae</taxon>
        <taxon>Apioideae</taxon>
        <taxon>Scandiceae</taxon>
        <taxon>Daucinae</taxon>
        <taxon>Daucus</taxon>
        <taxon>Daucus sect. Daucus</taxon>
    </lineage>
</organism>
<keyword evidence="2" id="KW-0067">ATP-binding</keyword>
<dbReference type="FunFam" id="1.10.3380.20:FF:000003">
    <property type="entry name" value="Helicase and polymerase-containing protein TEBICHI"/>
    <property type="match status" value="1"/>
</dbReference>
<dbReference type="Pfam" id="PF00476">
    <property type="entry name" value="DNA_pol_A"/>
    <property type="match status" value="1"/>
</dbReference>
<feature type="region of interest" description="Disordered" evidence="3">
    <location>
        <begin position="1454"/>
        <end position="1477"/>
    </location>
</feature>
<dbReference type="PRINTS" id="PR00868">
    <property type="entry name" value="DNAPOLI"/>
</dbReference>
<dbReference type="Pfam" id="PF00271">
    <property type="entry name" value="Helicase_C"/>
    <property type="match status" value="1"/>
</dbReference>
<dbReference type="CDD" id="cd18026">
    <property type="entry name" value="DEXHc_POLQ-like"/>
    <property type="match status" value="1"/>
</dbReference>
<dbReference type="GO" id="GO:0003677">
    <property type="term" value="F:DNA binding"/>
    <property type="evidence" value="ECO:0007669"/>
    <property type="project" value="InterPro"/>
</dbReference>
<dbReference type="InterPro" id="IPR001650">
    <property type="entry name" value="Helicase_C-like"/>
</dbReference>
<dbReference type="EMBL" id="CP093343">
    <property type="protein sequence ID" value="WOG81383.1"/>
    <property type="molecule type" value="Genomic_DNA"/>
</dbReference>
<dbReference type="Pfam" id="PF20470">
    <property type="entry name" value="HTH_61"/>
    <property type="match status" value="1"/>
</dbReference>
<evidence type="ECO:0008006" key="8">
    <source>
        <dbReference type="Google" id="ProtNLM"/>
    </source>
</evidence>
<feature type="compositionally biased region" description="Low complexity" evidence="3">
    <location>
        <begin position="665"/>
        <end position="683"/>
    </location>
</feature>
<dbReference type="InterPro" id="IPR001098">
    <property type="entry name" value="DNA-dir_DNA_pol_A_palm_dom"/>
</dbReference>
<evidence type="ECO:0000256" key="1">
    <source>
        <dbReference type="ARBA" id="ARBA00022741"/>
    </source>
</evidence>
<evidence type="ECO:0000259" key="4">
    <source>
        <dbReference type="PROSITE" id="PS51192"/>
    </source>
</evidence>
<dbReference type="FunFam" id="3.40.50.300:FF:001000">
    <property type="entry name" value="Helicase and polymerase-containing protein TEBICHI"/>
    <property type="match status" value="1"/>
</dbReference>
<dbReference type="GO" id="GO:0006261">
    <property type="term" value="P:DNA-templated DNA replication"/>
    <property type="evidence" value="ECO:0007669"/>
    <property type="project" value="InterPro"/>
</dbReference>
<dbReference type="PROSITE" id="PS51192">
    <property type="entry name" value="HELICASE_ATP_BIND_1"/>
    <property type="match status" value="1"/>
</dbReference>
<dbReference type="Gene3D" id="1.20.1060.10">
    <property type="entry name" value="Taq DNA Polymerase, Chain T, domain 4"/>
    <property type="match status" value="1"/>
</dbReference>
<feature type="region of interest" description="Disordered" evidence="3">
    <location>
        <begin position="109"/>
        <end position="142"/>
    </location>
</feature>
<dbReference type="GO" id="GO:0006302">
    <property type="term" value="P:double-strand break repair"/>
    <property type="evidence" value="ECO:0007669"/>
    <property type="project" value="TreeGrafter"/>
</dbReference>
<dbReference type="FunFam" id="1.10.150.20:FF:000002">
    <property type="entry name" value="DNA polymerase I"/>
    <property type="match status" value="1"/>
</dbReference>
<dbReference type="CDD" id="cd18795">
    <property type="entry name" value="SF2_C_Ski2"/>
    <property type="match status" value="1"/>
</dbReference>
<dbReference type="Pfam" id="PF21099">
    <property type="entry name" value="POLQ_helical"/>
    <property type="match status" value="1"/>
</dbReference>
<dbReference type="InterPro" id="IPR012337">
    <property type="entry name" value="RNaseH-like_sf"/>
</dbReference>
<dbReference type="CDD" id="cd08638">
    <property type="entry name" value="DNA_pol_A_theta"/>
    <property type="match status" value="1"/>
</dbReference>
<dbReference type="InterPro" id="IPR048960">
    <property type="entry name" value="POLQ-like_helical"/>
</dbReference>
<dbReference type="Gene3D" id="3.40.50.300">
    <property type="entry name" value="P-loop containing nucleotide triphosphate hydrolases"/>
    <property type="match status" value="2"/>
</dbReference>
<dbReference type="Pfam" id="PF25453">
    <property type="entry name" value="DUF7898"/>
    <property type="match status" value="1"/>
</dbReference>
<dbReference type="FunFam" id="1.20.1060.10:FF:000003">
    <property type="entry name" value="Helicase and polymerase-containing protein TEBICHI"/>
    <property type="match status" value="1"/>
</dbReference>
<dbReference type="InterPro" id="IPR014001">
    <property type="entry name" value="Helicase_ATP-bd"/>
</dbReference>
<evidence type="ECO:0000313" key="7">
    <source>
        <dbReference type="Proteomes" id="UP000077755"/>
    </source>
</evidence>
<gene>
    <name evidence="6" type="ORF">DCAR_0100530</name>
</gene>
<dbReference type="Pfam" id="PF00270">
    <property type="entry name" value="DEAD"/>
    <property type="match status" value="1"/>
</dbReference>
<keyword evidence="1" id="KW-0547">Nucleotide-binding</keyword>
<dbReference type="InterPro" id="IPR036397">
    <property type="entry name" value="RNaseH_sf"/>
</dbReference>
<dbReference type="InterPro" id="IPR046931">
    <property type="entry name" value="HTH_61"/>
</dbReference>
<protein>
    <recommendedName>
        <fullName evidence="8">Helicase and polymerase-containing protein TEBICHI</fullName>
    </recommendedName>
</protein>
<dbReference type="PANTHER" id="PTHR10133:SF62">
    <property type="entry name" value="DNA POLYMERASE THETA"/>
    <property type="match status" value="1"/>
</dbReference>
<dbReference type="InterPro" id="IPR057220">
    <property type="entry name" value="DUF7898"/>
</dbReference>
<dbReference type="PANTHER" id="PTHR10133">
    <property type="entry name" value="DNA POLYMERASE I"/>
    <property type="match status" value="1"/>
</dbReference>
<sequence length="2170" mass="239812">MASNSPRSRVNQFYASKKKSKGASPLLKSKLVEKDARVTLDASPSGKGSLEGFLVTSQDDLPPAGSLQTANCSSARTDFVKRKLELDVRLSSKDENEEVYLGGEGPCQMAKASGEAQQKKLKTSDVGDFSSKGLGKDTSDSSYGLKNPELKQFAADFLSLYCSKEVPPCTAKRQGSPSSIASEEKLQKRRHFSNDECQYLTKGEETCSGEKFNEQVQRQPNVIAKSEVAANNFSREVIVNDSSINFRGSLKKCENTLVDMACCGTPGPLISNGGARETPKSMHGSSIFSPGETFWNEAVKIADGLLAVNKNIPVKVVQQIKDTDKSCKTRNLDMLTDEHHPKQSNVIEYEGPKRICDAGSASLALRRENENNLEKVVSPMPVKHFDFSSEEKAYQKEAQSDQSEHILKADEQGRCYSTNHKPLQRGHIASQMSNELPELHVSTSQKIVDNLLGVNASSTSNTPNNEFRFSSATHSCSEELTPSSFLSPKDRLDIINWLPSEICNTYRKRGISKLYPWQVDCLQVDGVLQRRNLVYCASTSAGKSFVAEILMLRRVLSTGKMALLVLPYVSICAEKAEHLEALLEPLDKHVRSYYGNQGGGTLPKDTSVAVCTIEKANSLLNRLLEEGRMSEVGIIVIDELHMVGDQSRGYLLELMLTKLRYAAGDGSTELSSGESSATSTTSGKNDPAHGLQIVGMSATLPNVAAVADWLQAALYQTDFRPVPLVEYIKVGNTIYNKSMEIIRTIAKGAELGGKDPDHIVQLCNEVVQEGHSVLMFCSSRKGCESTAAHIAKYLKKFSANSCSDQTEFSDINSAIDTLRRSPAGLDPVLETTLPSGVAYHHAGLTVEEREVVESCYRKGLVRVLTATSTLAAGVNLPARRVIFRQPRIGRDFIDGTRYRQMSGRAGRTGIDTKGESVLICKPEEVKRILGLINDSCPPLHSCLSEDKNGMTHAILEVVSGGIVQTARDIHCYVRCTLLNSTKPFEDVVRSAQDSLRWLCQKKFLEWSEDTKLYSSTPLGRASFGSSLCPEESLIVLDDLSRAREGFVLASDLHLVYLVTPINVDVEPDWELYYERFMELSPLDQSVGNRVGVQEPFLMRMAHGAPVRTSNRSRDITKGFQGRSETRHGVLSHGMLSDDQSLRVCKRFYVALILSRLVQEIPVTEVCGAFKVARGMVQALQENAGRFASMVSVFCERLGWHDLEGLVAKFQNRVSFGVRAEIVELTTIPFVKGSRARALYKAGLRTPQAIAESPIPEIVKALFESSAWAAEEGSAQRRIQMGVAKKIKNGARKIVLDKAEEARVAAFSAFKSLGLEVPHFPPAQLPTAAGSASRKERSTSPVEEAMSSIILEHGKPISTRQSLEMRTIKDKVSSDAGEVPKKLSDGGIEIPGAASEVGNMHDAKNIAVGGKESTTYEFKSSVNCISNTETAVSSPLKATAAGNRLDNKCVNNIRPNPGLEGNESHYGKDTASEKGPINAAKTPGGFESFLDVWDSREDFFFDIHFNKRSEFNSLAPFEIHGVAICWENSPVYYINLPKDLFSSENESNNNVSVNMSNSKKNLFAQKQLIEVAKRRWDRISRILGREDVRKFGWNMKIQIQALKNPAFSIQRFVGLNLGSKSLGLELVDSSYYMFSPIHVKRGVDLCIVAWILWPDEERSSNPNLEKEVKKRLSSEAAAAASRCSRWKNQMRQAAHNGCCRRVALSRALYSVLWKLLTSEELMEALLTIESPLVNILADMELCGIGVDMEGCIRARHLLGRKLKCLEKEAHRLAGMTFSLYATADIANVLYQRLKLPIPEGYNKGKQHPSTDKHCLELLRHEHPIIAIIKEHRTLAKLLNSTLGSICSLARLSMRTQKYTLHGHWLQTSTATGRLSMEEPNLQCVEHMVDFQMSDSEKGECTDGDNYRISPRDFFVPTQENWLLLAADYSQIELRLMAHFSKDPSLVELLSKRKSDVFRIIAAKWTGKMESSVSSIEREQTKKLIYGILYGMGANSLAEQLECSSEDAAEKIQSFKRSFQGVASWLREAVISCRQKGYVETLKGRKRFLANIKFGNSKEKSKAERQAVNSICQGSAADIIKIAMINLHSALVQDVSGSDLSTSLEGSHLKGRCRILLQVHDELVLEADPSVMKEAGLLLQKTMESAATLLVPLHVKLQVGRTWGTLEPFSLE</sequence>
<evidence type="ECO:0000256" key="3">
    <source>
        <dbReference type="SAM" id="MobiDB-lite"/>
    </source>
</evidence>
<accession>A0AAF0W4E4</accession>
<dbReference type="Gene3D" id="1.10.3380.20">
    <property type="match status" value="1"/>
</dbReference>
<dbReference type="SMART" id="SM00482">
    <property type="entry name" value="POLAc"/>
    <property type="match status" value="1"/>
</dbReference>
<dbReference type="GO" id="GO:0005524">
    <property type="term" value="F:ATP binding"/>
    <property type="evidence" value="ECO:0007669"/>
    <property type="project" value="UniProtKB-KW"/>
</dbReference>
<dbReference type="SMART" id="SM00490">
    <property type="entry name" value="HELICc"/>
    <property type="match status" value="1"/>
</dbReference>
<evidence type="ECO:0000313" key="6">
    <source>
        <dbReference type="EMBL" id="WOG81383.1"/>
    </source>
</evidence>
<dbReference type="PROSITE" id="PS51194">
    <property type="entry name" value="HELICASE_CTER"/>
    <property type="match status" value="1"/>
</dbReference>
<evidence type="ECO:0000256" key="2">
    <source>
        <dbReference type="ARBA" id="ARBA00022840"/>
    </source>
</evidence>
<dbReference type="InterPro" id="IPR002298">
    <property type="entry name" value="DNA_polymerase_A"/>
</dbReference>
<feature type="region of interest" description="Disordered" evidence="3">
    <location>
        <begin position="665"/>
        <end position="686"/>
    </location>
</feature>
<feature type="region of interest" description="Disordered" evidence="3">
    <location>
        <begin position="1"/>
        <end position="28"/>
    </location>
</feature>
<dbReference type="GO" id="GO:0003887">
    <property type="term" value="F:DNA-directed DNA polymerase activity"/>
    <property type="evidence" value="ECO:0007669"/>
    <property type="project" value="InterPro"/>
</dbReference>
<proteinExistence type="predicted"/>
<dbReference type="InterPro" id="IPR043502">
    <property type="entry name" value="DNA/RNA_pol_sf"/>
</dbReference>
<dbReference type="Gene3D" id="1.10.150.20">
    <property type="entry name" value="5' to 3' exonuclease, C-terminal subdomain"/>
    <property type="match status" value="1"/>
</dbReference>
<dbReference type="SUPFAM" id="SSF56672">
    <property type="entry name" value="DNA/RNA polymerases"/>
    <property type="match status" value="1"/>
</dbReference>
<dbReference type="KEGG" id="dcr:108203967"/>
<feature type="compositionally biased region" description="Polar residues" evidence="3">
    <location>
        <begin position="1"/>
        <end position="14"/>
    </location>
</feature>
<keyword evidence="7" id="KW-1185">Reference proteome</keyword>
<name>A0AAF0W4E4_DAUCS</name>
<dbReference type="Gene3D" id="3.30.420.10">
    <property type="entry name" value="Ribonuclease H-like superfamily/Ribonuclease H"/>
    <property type="match status" value="1"/>
</dbReference>
<dbReference type="SUPFAM" id="SSF53098">
    <property type="entry name" value="Ribonuclease H-like"/>
    <property type="match status" value="1"/>
</dbReference>
<dbReference type="Gene3D" id="3.30.70.370">
    <property type="match status" value="1"/>
</dbReference>
<dbReference type="SUPFAM" id="SSF52540">
    <property type="entry name" value="P-loop containing nucleoside triphosphate hydrolases"/>
    <property type="match status" value="1"/>
</dbReference>
<evidence type="ECO:0000259" key="5">
    <source>
        <dbReference type="PROSITE" id="PS51194"/>
    </source>
</evidence>
<dbReference type="InterPro" id="IPR027417">
    <property type="entry name" value="P-loop_NTPase"/>
</dbReference>
<reference evidence="6" key="1">
    <citation type="journal article" date="2016" name="Nat. Genet.">
        <title>A high-quality carrot genome assembly provides new insights into carotenoid accumulation and asterid genome evolution.</title>
        <authorList>
            <person name="Iorizzo M."/>
            <person name="Ellison S."/>
            <person name="Senalik D."/>
            <person name="Zeng P."/>
            <person name="Satapoomin P."/>
            <person name="Huang J."/>
            <person name="Bowman M."/>
            <person name="Iovene M."/>
            <person name="Sanseverino W."/>
            <person name="Cavagnaro P."/>
            <person name="Yildiz M."/>
            <person name="Macko-Podgorni A."/>
            <person name="Moranska E."/>
            <person name="Grzebelus E."/>
            <person name="Grzebelus D."/>
            <person name="Ashrafi H."/>
            <person name="Zheng Z."/>
            <person name="Cheng S."/>
            <person name="Spooner D."/>
            <person name="Van Deynze A."/>
            <person name="Simon P."/>
        </authorList>
    </citation>
    <scope>NUCLEOTIDE SEQUENCE</scope>
    <source>
        <tissue evidence="6">Leaf</tissue>
    </source>
</reference>
<feature type="compositionally biased region" description="Basic and acidic residues" evidence="3">
    <location>
        <begin position="1461"/>
        <end position="1471"/>
    </location>
</feature>
<feature type="domain" description="Helicase ATP-binding" evidence="4">
    <location>
        <begin position="524"/>
        <end position="718"/>
    </location>
</feature>
<dbReference type="FunFam" id="3.40.50.300:FF:000968">
    <property type="entry name" value="Helicase and polymerase-containing protein TEBICHI"/>
    <property type="match status" value="1"/>
</dbReference>
<dbReference type="Proteomes" id="UP000077755">
    <property type="component" value="Chromosome 1"/>
</dbReference>
<dbReference type="SMART" id="SM00487">
    <property type="entry name" value="DEXDc"/>
    <property type="match status" value="1"/>
</dbReference>
<reference evidence="6" key="2">
    <citation type="submission" date="2022-03" db="EMBL/GenBank/DDBJ databases">
        <title>Draft title - Genomic analysis of global carrot germplasm unveils the trajectory of domestication and the origin of high carotenoid orange carrot.</title>
        <authorList>
            <person name="Iorizzo M."/>
            <person name="Ellison S."/>
            <person name="Senalik D."/>
            <person name="Macko-Podgorni A."/>
            <person name="Grzebelus D."/>
            <person name="Bostan H."/>
            <person name="Rolling W."/>
            <person name="Curaba J."/>
            <person name="Simon P."/>
        </authorList>
    </citation>
    <scope>NUCLEOTIDE SEQUENCE</scope>
    <source>
        <tissue evidence="6">Leaf</tissue>
    </source>
</reference>
<dbReference type="SUPFAM" id="SSF158702">
    <property type="entry name" value="Sec63 N-terminal domain-like"/>
    <property type="match status" value="1"/>
</dbReference>